<dbReference type="KEGG" id="vbl:L21SP4_00509"/>
<sequence length="306" mass="34677">MNLQRLITRSSSKQLFRLMFEHRITRKAFFNAISRRLYDELVERNPDDRPVKVQQDKHAYLMALLARFDRAASEGRISATVTERIVDVFLDNVAVSDEHRSEAARRLGISPPLFVVISPTGQCNLRCRGCYAASDPSHHNSLDSATFERILNEKNEEWDSHFTVISGGEPFLWKDGDRDLLDVVEDHSGDLFLVYTNGTRIDDETARRMSELGNITPAISVEGFEAETDDRRGRGVFRKVLRAMENLRRHGVPFGISITPTKENGYFRISQRGDFDLMSMDTGSSGCPILCGNGLGFAQGYLRLRL</sequence>
<organism evidence="7 8">
    <name type="scientific">Kiritimatiella glycovorans</name>
    <dbReference type="NCBI Taxonomy" id="1307763"/>
    <lineage>
        <taxon>Bacteria</taxon>
        <taxon>Pseudomonadati</taxon>
        <taxon>Kiritimatiellota</taxon>
        <taxon>Kiritimatiellia</taxon>
        <taxon>Kiritimatiellales</taxon>
        <taxon>Kiritimatiellaceae</taxon>
        <taxon>Kiritimatiella</taxon>
    </lineage>
</organism>
<protein>
    <submittedName>
        <fullName evidence="7">Anaerobic sulfatase-maturating enzyme</fullName>
        <ecNumber evidence="7">1.1.99.-</ecNumber>
    </submittedName>
</protein>
<dbReference type="InterPro" id="IPR013785">
    <property type="entry name" value="Aldolase_TIM"/>
</dbReference>
<evidence type="ECO:0000259" key="6">
    <source>
        <dbReference type="PROSITE" id="PS51918"/>
    </source>
</evidence>
<dbReference type="SUPFAM" id="SSF102114">
    <property type="entry name" value="Radical SAM enzymes"/>
    <property type="match status" value="1"/>
</dbReference>
<gene>
    <name evidence="7" type="primary">atsB</name>
    <name evidence="7" type="ORF">L21SP4_00509</name>
</gene>
<dbReference type="Gene3D" id="3.20.20.70">
    <property type="entry name" value="Aldolase class I"/>
    <property type="match status" value="1"/>
</dbReference>
<dbReference type="OrthoDB" id="9782387at2"/>
<dbReference type="PANTHER" id="PTHR43524">
    <property type="entry name" value="RADICAL SAM SUPERFAMILY PROTEIN"/>
    <property type="match status" value="1"/>
</dbReference>
<dbReference type="PANTHER" id="PTHR43524:SF1">
    <property type="entry name" value="RADICAL SAM SUPERFAMILY PROTEIN"/>
    <property type="match status" value="1"/>
</dbReference>
<dbReference type="CDD" id="cd01335">
    <property type="entry name" value="Radical_SAM"/>
    <property type="match status" value="1"/>
</dbReference>
<dbReference type="GO" id="GO:0046872">
    <property type="term" value="F:metal ion binding"/>
    <property type="evidence" value="ECO:0007669"/>
    <property type="project" value="UniProtKB-KW"/>
</dbReference>
<evidence type="ECO:0000256" key="5">
    <source>
        <dbReference type="ARBA" id="ARBA00023014"/>
    </source>
</evidence>
<dbReference type="EC" id="1.1.99.-" evidence="7"/>
<proteinExistence type="predicted"/>
<feature type="domain" description="Radical SAM core" evidence="6">
    <location>
        <begin position="107"/>
        <end position="306"/>
    </location>
</feature>
<name>A0A0G3EBV3_9BACT</name>
<keyword evidence="3" id="KW-0479">Metal-binding</keyword>
<keyword evidence="7" id="KW-0560">Oxidoreductase</keyword>
<dbReference type="STRING" id="1307763.L21SP4_00509"/>
<keyword evidence="5" id="KW-0411">Iron-sulfur</keyword>
<dbReference type="Pfam" id="PF04055">
    <property type="entry name" value="Radical_SAM"/>
    <property type="match status" value="1"/>
</dbReference>
<dbReference type="Proteomes" id="UP000035268">
    <property type="component" value="Chromosome"/>
</dbReference>
<keyword evidence="4" id="KW-0408">Iron</keyword>
<evidence type="ECO:0000256" key="2">
    <source>
        <dbReference type="ARBA" id="ARBA00022691"/>
    </source>
</evidence>
<evidence type="ECO:0000313" key="8">
    <source>
        <dbReference type="Proteomes" id="UP000035268"/>
    </source>
</evidence>
<dbReference type="GO" id="GO:0016491">
    <property type="term" value="F:oxidoreductase activity"/>
    <property type="evidence" value="ECO:0007669"/>
    <property type="project" value="UniProtKB-KW"/>
</dbReference>
<keyword evidence="8" id="KW-1185">Reference proteome</keyword>
<evidence type="ECO:0000256" key="4">
    <source>
        <dbReference type="ARBA" id="ARBA00023004"/>
    </source>
</evidence>
<dbReference type="RefSeq" id="WP_160300638.1">
    <property type="nucleotide sequence ID" value="NZ_CP010904.1"/>
</dbReference>
<keyword evidence="2" id="KW-0949">S-adenosyl-L-methionine</keyword>
<dbReference type="EMBL" id="CP010904">
    <property type="protein sequence ID" value="AKJ63783.1"/>
    <property type="molecule type" value="Genomic_DNA"/>
</dbReference>
<comment type="cofactor">
    <cofactor evidence="1">
        <name>[4Fe-4S] cluster</name>
        <dbReference type="ChEBI" id="CHEBI:49883"/>
    </cofactor>
</comment>
<dbReference type="InterPro" id="IPR058240">
    <property type="entry name" value="rSAM_sf"/>
</dbReference>
<dbReference type="SFLD" id="SFLDG01067">
    <property type="entry name" value="SPASM/twitch_domain_containing"/>
    <property type="match status" value="1"/>
</dbReference>
<reference evidence="8" key="1">
    <citation type="submission" date="2015-02" db="EMBL/GenBank/DDBJ databases">
        <title>Description and complete genome sequence of the first cultured representative of the subdivision 5 of the Verrucomicrobia phylum.</title>
        <authorList>
            <person name="Spring S."/>
            <person name="Bunk B."/>
            <person name="Sproer C."/>
            <person name="Klenk H.-P."/>
        </authorList>
    </citation>
    <scope>NUCLEOTIDE SEQUENCE [LARGE SCALE GENOMIC DNA]</scope>
    <source>
        <strain evidence="8">L21-Fru-AB</strain>
    </source>
</reference>
<accession>A0A0G3EBV3</accession>
<evidence type="ECO:0000313" key="7">
    <source>
        <dbReference type="EMBL" id="AKJ63783.1"/>
    </source>
</evidence>
<reference evidence="7 8" key="2">
    <citation type="journal article" date="2016" name="ISME J.">
        <title>Characterization of the first cultured representative of Verrucomicrobia subdivision 5 indicates the proposal of a novel phylum.</title>
        <authorList>
            <person name="Spring S."/>
            <person name="Bunk B."/>
            <person name="Sproer C."/>
            <person name="Schumann P."/>
            <person name="Rohde M."/>
            <person name="Tindall B.J."/>
            <person name="Klenk H.P."/>
        </authorList>
    </citation>
    <scope>NUCLEOTIDE SEQUENCE [LARGE SCALE GENOMIC DNA]</scope>
    <source>
        <strain evidence="7 8">L21-Fru-AB</strain>
    </source>
</reference>
<evidence type="ECO:0000256" key="1">
    <source>
        <dbReference type="ARBA" id="ARBA00001966"/>
    </source>
</evidence>
<dbReference type="AlphaFoldDB" id="A0A0G3EBV3"/>
<dbReference type="PROSITE" id="PS51918">
    <property type="entry name" value="RADICAL_SAM"/>
    <property type="match status" value="1"/>
</dbReference>
<evidence type="ECO:0000256" key="3">
    <source>
        <dbReference type="ARBA" id="ARBA00022723"/>
    </source>
</evidence>
<dbReference type="InterPro" id="IPR007197">
    <property type="entry name" value="rSAM"/>
</dbReference>
<dbReference type="SFLD" id="SFLDS00029">
    <property type="entry name" value="Radical_SAM"/>
    <property type="match status" value="1"/>
</dbReference>
<dbReference type="GO" id="GO:0051536">
    <property type="term" value="F:iron-sulfur cluster binding"/>
    <property type="evidence" value="ECO:0007669"/>
    <property type="project" value="UniProtKB-KW"/>
</dbReference>